<reference evidence="1" key="2">
    <citation type="submission" date="2020-07" db="EMBL/GenBank/DDBJ databases">
        <authorList>
            <person name="Vera ALvarez R."/>
            <person name="Arias-Moreno D.M."/>
            <person name="Jimenez-Jacinto V."/>
            <person name="Jimenez-Bremont J.F."/>
            <person name="Swaminathan K."/>
            <person name="Moose S.P."/>
            <person name="Guerrero-Gonzalez M.L."/>
            <person name="Marino-Ramirez L."/>
            <person name="Landsman D."/>
            <person name="Rodriguez-Kessler M."/>
            <person name="Delgado-Sanchez P."/>
        </authorList>
    </citation>
    <scope>NUCLEOTIDE SEQUENCE</scope>
    <source>
        <tissue evidence="1">Cladode</tissue>
    </source>
</reference>
<accession>A0A7C9CJP5</accession>
<evidence type="ECO:0000313" key="1">
    <source>
        <dbReference type="EMBL" id="MBA4618487.1"/>
    </source>
</evidence>
<protein>
    <submittedName>
        <fullName evidence="1">Uncharacterized protein</fullName>
    </submittedName>
</protein>
<reference evidence="1" key="1">
    <citation type="journal article" date="2013" name="J. Plant Res.">
        <title>Effect of fungi and light on seed germination of three Opuntia species from semiarid lands of central Mexico.</title>
        <authorList>
            <person name="Delgado-Sanchez P."/>
            <person name="Jimenez-Bremont J.F."/>
            <person name="Guerrero-Gonzalez Mde L."/>
            <person name="Flores J."/>
        </authorList>
    </citation>
    <scope>NUCLEOTIDE SEQUENCE</scope>
    <source>
        <tissue evidence="1">Cladode</tissue>
    </source>
</reference>
<name>A0A7C9CJP5_OPUST</name>
<dbReference type="EMBL" id="GISG01020992">
    <property type="protein sequence ID" value="MBA4618487.1"/>
    <property type="molecule type" value="Transcribed_RNA"/>
</dbReference>
<sequence length="99" mass="11417">MLRRGLEWDMLFTCWRQMICFAAMIVEVEETRPFLPVNIISRTSLLQLKLILSISMKAAQIEVMQKVVEIITKQVDGDSVVNGYPSLSLLFLFCLEISY</sequence>
<dbReference type="AlphaFoldDB" id="A0A7C9CJP5"/>
<proteinExistence type="predicted"/>
<organism evidence="1">
    <name type="scientific">Opuntia streptacantha</name>
    <name type="common">Prickly pear cactus</name>
    <name type="synonym">Opuntia cardona</name>
    <dbReference type="NCBI Taxonomy" id="393608"/>
    <lineage>
        <taxon>Eukaryota</taxon>
        <taxon>Viridiplantae</taxon>
        <taxon>Streptophyta</taxon>
        <taxon>Embryophyta</taxon>
        <taxon>Tracheophyta</taxon>
        <taxon>Spermatophyta</taxon>
        <taxon>Magnoliopsida</taxon>
        <taxon>eudicotyledons</taxon>
        <taxon>Gunneridae</taxon>
        <taxon>Pentapetalae</taxon>
        <taxon>Caryophyllales</taxon>
        <taxon>Cactineae</taxon>
        <taxon>Cactaceae</taxon>
        <taxon>Opuntioideae</taxon>
        <taxon>Opuntia</taxon>
    </lineage>
</organism>